<dbReference type="OrthoDB" id="9782160at2"/>
<dbReference type="PANTHER" id="PTHR46720:SF3">
    <property type="entry name" value="FAD-BINDING DOMAIN-CONTAINING PROTEIN-RELATED"/>
    <property type="match status" value="1"/>
</dbReference>
<evidence type="ECO:0000259" key="5">
    <source>
        <dbReference type="Pfam" id="PF01494"/>
    </source>
</evidence>
<dbReference type="AlphaFoldDB" id="S2L1Y0"/>
<dbReference type="InterPro" id="IPR036188">
    <property type="entry name" value="FAD/NAD-bd_sf"/>
</dbReference>
<keyword evidence="1" id="KW-0285">Flavoprotein</keyword>
<dbReference type="PANTHER" id="PTHR46720">
    <property type="entry name" value="HYDROXYLASE, PUTATIVE (AFU_ORTHOLOGUE AFUA_3G01460)-RELATED"/>
    <property type="match status" value="1"/>
</dbReference>
<dbReference type="InterPro" id="IPR017631">
    <property type="entry name" value="Salicylate_mOase"/>
</dbReference>
<dbReference type="GO" id="GO:0071949">
    <property type="term" value="F:FAD binding"/>
    <property type="evidence" value="ECO:0007669"/>
    <property type="project" value="InterPro"/>
</dbReference>
<evidence type="ECO:0000256" key="3">
    <source>
        <dbReference type="ARBA" id="ARBA00023002"/>
    </source>
</evidence>
<dbReference type="eggNOG" id="COG0654">
    <property type="taxonomic scope" value="Bacteria"/>
</dbReference>
<dbReference type="NCBIfam" id="TIGR03219">
    <property type="entry name" value="salicylate_mono"/>
    <property type="match status" value="1"/>
</dbReference>
<dbReference type="GO" id="GO:0016491">
    <property type="term" value="F:oxidoreductase activity"/>
    <property type="evidence" value="ECO:0007669"/>
    <property type="project" value="UniProtKB-KW"/>
</dbReference>
<name>S2L1Y0_LITA3</name>
<comment type="caution">
    <text evidence="6">The sequence shown here is derived from an EMBL/GenBank/DDBJ whole genome shotgun (WGS) entry which is preliminary data.</text>
</comment>
<evidence type="ECO:0000313" key="6">
    <source>
        <dbReference type="EMBL" id="EPC01679.1"/>
    </source>
</evidence>
<evidence type="ECO:0000256" key="2">
    <source>
        <dbReference type="ARBA" id="ARBA00022827"/>
    </source>
</evidence>
<dbReference type="PATRIC" id="fig|1121939.11.peg.2764"/>
<dbReference type="GO" id="GO:0044550">
    <property type="term" value="P:secondary metabolite biosynthetic process"/>
    <property type="evidence" value="ECO:0007669"/>
    <property type="project" value="TreeGrafter"/>
</dbReference>
<keyword evidence="4" id="KW-1133">Transmembrane helix</keyword>
<feature type="transmembrane region" description="Helical" evidence="4">
    <location>
        <begin position="12"/>
        <end position="33"/>
    </location>
</feature>
<dbReference type="PRINTS" id="PR00420">
    <property type="entry name" value="RNGMNOXGNASE"/>
</dbReference>
<dbReference type="STRING" id="1121939.L861_20860"/>
<dbReference type="InterPro" id="IPR051104">
    <property type="entry name" value="FAD_monoxygenase"/>
</dbReference>
<organism evidence="6 7">
    <name type="scientific">Litchfieldella anticariensis (strain DSM 16096 / CECT 5854 / CIP 108499 / LMG 22089 / FP35)</name>
    <name type="common">Halomonas anticariensis</name>
    <dbReference type="NCBI Taxonomy" id="1121939"/>
    <lineage>
        <taxon>Bacteria</taxon>
        <taxon>Pseudomonadati</taxon>
        <taxon>Pseudomonadota</taxon>
        <taxon>Gammaproteobacteria</taxon>
        <taxon>Oceanospirillales</taxon>
        <taxon>Halomonadaceae</taxon>
        <taxon>Litchfieldella</taxon>
    </lineage>
</organism>
<keyword evidence="4" id="KW-0472">Membrane</keyword>
<keyword evidence="3" id="KW-0560">Oxidoreductase</keyword>
<evidence type="ECO:0000256" key="4">
    <source>
        <dbReference type="SAM" id="Phobius"/>
    </source>
</evidence>
<proteinExistence type="predicted"/>
<feature type="domain" description="FAD-binding" evidence="5">
    <location>
        <begin position="313"/>
        <end position="376"/>
    </location>
</feature>
<dbReference type="Gene3D" id="3.50.50.60">
    <property type="entry name" value="FAD/NAD(P)-binding domain"/>
    <property type="match status" value="1"/>
</dbReference>
<dbReference type="Pfam" id="PF01494">
    <property type="entry name" value="FAD_binding_3"/>
    <property type="match status" value="2"/>
</dbReference>
<reference evidence="6 7" key="1">
    <citation type="journal article" date="2013" name="Genome Announc.">
        <title>Draft genome sequence of the moderately halophilic gammaproteobacterium Halomonas anticariensis FP35.</title>
        <authorList>
            <person name="Tahrioui A."/>
            <person name="Quesada E."/>
            <person name="Llamas I."/>
        </authorList>
    </citation>
    <scope>NUCLEOTIDE SEQUENCE [LARGE SCALE GENOMIC DNA]</scope>
    <source>
        <strain evidence="7">DSM 16096 / CECT 5854 / LMG 22089 / FP35</strain>
    </source>
</reference>
<feature type="domain" description="FAD-binding" evidence="5">
    <location>
        <begin position="16"/>
        <end position="180"/>
    </location>
</feature>
<keyword evidence="7" id="KW-1185">Reference proteome</keyword>
<keyword evidence="2" id="KW-0274">FAD</keyword>
<gene>
    <name evidence="6" type="ORF">L861_20860</name>
</gene>
<dbReference type="SUPFAM" id="SSF51905">
    <property type="entry name" value="FAD/NAD(P)-binding domain"/>
    <property type="match status" value="1"/>
</dbReference>
<dbReference type="InterPro" id="IPR002938">
    <property type="entry name" value="FAD-bd"/>
</dbReference>
<sequence length="448" mass="48897">MQKSSTKEAPKGKRLSIGIVGGGIGGVALAIGLSRDKSLEVNLFEAAAKFSEIGAGVSFGPNAVRSISLLGLEEPYTRIADKSPAPFEDVWFEWRRWHDEAYLAASIAPGCGQSSVHRADFLDALVDCLPDGIAHFGKRCAAVRQGPEGVTVDFEDGTTFQCDILVGCDGIKSAVRRHVLPEESDGTIEPRWSGTKAYRGLVPVEELKRAFTEAGVEERLATVPQMYLGPQKHILTFPVKQSTLINVVAFVSDRSTAAPQLPADEPWVVGVSQAEMLEDFADWGEASKAILRCIPEPTRWALHELPELPCHVRDRVLLIGDAAHAMLPHQGAGAGQALEDAYVLASLLTDERCTRDNAERVLEAFERCRRPRACRVQATSREAGEIYEYCGEGIGSDEEKLADNLKHRFDWIWNYDPRTGVKEVLASLGWQETTSCDLSPGSALAEKA</sequence>
<protein>
    <recommendedName>
        <fullName evidence="5">FAD-binding domain-containing protein</fullName>
    </recommendedName>
</protein>
<dbReference type="RefSeq" id="WP_016417274.1">
    <property type="nucleotide sequence ID" value="NZ_KE332391.1"/>
</dbReference>
<dbReference type="EMBL" id="ASTJ01000030">
    <property type="protein sequence ID" value="EPC01679.1"/>
    <property type="molecule type" value="Genomic_DNA"/>
</dbReference>
<dbReference type="SUPFAM" id="SSF54373">
    <property type="entry name" value="FAD-linked reductases, C-terminal domain"/>
    <property type="match status" value="1"/>
</dbReference>
<evidence type="ECO:0000313" key="7">
    <source>
        <dbReference type="Proteomes" id="UP000014463"/>
    </source>
</evidence>
<accession>S2L1Y0</accession>
<keyword evidence="4" id="KW-0812">Transmembrane</keyword>
<evidence type="ECO:0000256" key="1">
    <source>
        <dbReference type="ARBA" id="ARBA00022630"/>
    </source>
</evidence>
<dbReference type="Proteomes" id="UP000014463">
    <property type="component" value="Unassembled WGS sequence"/>
</dbReference>